<dbReference type="AlphaFoldDB" id="A0A1G2ENM8"/>
<keyword evidence="1" id="KW-0812">Transmembrane</keyword>
<evidence type="ECO:0000256" key="1">
    <source>
        <dbReference type="SAM" id="Phobius"/>
    </source>
</evidence>
<keyword evidence="1" id="KW-0472">Membrane</keyword>
<keyword evidence="1" id="KW-1133">Transmembrane helix</keyword>
<feature type="transmembrane region" description="Helical" evidence="1">
    <location>
        <begin position="21"/>
        <end position="41"/>
    </location>
</feature>
<name>A0A1G2ENM8_9BACT</name>
<gene>
    <name evidence="2" type="ORF">A2365_02660</name>
</gene>
<dbReference type="EMBL" id="MHMM01000012">
    <property type="protein sequence ID" value="OGZ26981.1"/>
    <property type="molecule type" value="Genomic_DNA"/>
</dbReference>
<protein>
    <submittedName>
        <fullName evidence="2">Uncharacterized protein</fullName>
    </submittedName>
</protein>
<sequence>MRKDSFKEKAFKCALFSAKHAFFACLVIFLLTLAGGFAIFYKNYISIQSEDFSDVSVKGHLDEESYDKLKSFWRDNEARFNAADTLEYPDIFSAGD</sequence>
<organism evidence="2 3">
    <name type="scientific">Candidatus Nealsonbacteria bacterium RIFOXYB1_FULL_40_15</name>
    <dbReference type="NCBI Taxonomy" id="1801677"/>
    <lineage>
        <taxon>Bacteria</taxon>
        <taxon>Candidatus Nealsoniibacteriota</taxon>
    </lineage>
</organism>
<proteinExistence type="predicted"/>
<evidence type="ECO:0000313" key="2">
    <source>
        <dbReference type="EMBL" id="OGZ26981.1"/>
    </source>
</evidence>
<dbReference type="STRING" id="1801677.A2365_02660"/>
<accession>A0A1G2ENM8</accession>
<comment type="caution">
    <text evidence="2">The sequence shown here is derived from an EMBL/GenBank/DDBJ whole genome shotgun (WGS) entry which is preliminary data.</text>
</comment>
<evidence type="ECO:0000313" key="3">
    <source>
        <dbReference type="Proteomes" id="UP000177740"/>
    </source>
</evidence>
<dbReference type="Proteomes" id="UP000177740">
    <property type="component" value="Unassembled WGS sequence"/>
</dbReference>
<reference evidence="2 3" key="1">
    <citation type="journal article" date="2016" name="Nat. Commun.">
        <title>Thousands of microbial genomes shed light on interconnected biogeochemical processes in an aquifer system.</title>
        <authorList>
            <person name="Anantharaman K."/>
            <person name="Brown C.T."/>
            <person name="Hug L.A."/>
            <person name="Sharon I."/>
            <person name="Castelle C.J."/>
            <person name="Probst A.J."/>
            <person name="Thomas B.C."/>
            <person name="Singh A."/>
            <person name="Wilkins M.J."/>
            <person name="Karaoz U."/>
            <person name="Brodie E.L."/>
            <person name="Williams K.H."/>
            <person name="Hubbard S.S."/>
            <person name="Banfield J.F."/>
        </authorList>
    </citation>
    <scope>NUCLEOTIDE SEQUENCE [LARGE SCALE GENOMIC DNA]</scope>
</reference>